<reference evidence="9" key="2">
    <citation type="submission" date="2011-01" db="EMBL/GenBank/DDBJ databases">
        <authorList>
            <person name="McFadden G."/>
        </authorList>
    </citation>
    <scope>NUCLEOTIDE SEQUENCE</scope>
</reference>
<feature type="transmembrane region" description="Helical" evidence="8">
    <location>
        <begin position="195"/>
        <end position="215"/>
    </location>
</feature>
<gene>
    <name evidence="9" type="primary">nad1</name>
</gene>
<dbReference type="GO" id="GO:0008137">
    <property type="term" value="F:NADH dehydrogenase (ubiquinone) activity"/>
    <property type="evidence" value="ECO:0007669"/>
    <property type="project" value="UniProtKB-EC"/>
</dbReference>
<proteinExistence type="inferred from homology"/>
<dbReference type="PROSITE" id="PS00667">
    <property type="entry name" value="COMPLEX1_ND1_1"/>
    <property type="match status" value="1"/>
</dbReference>
<feature type="transmembrane region" description="Helical" evidence="8">
    <location>
        <begin position="244"/>
        <end position="267"/>
    </location>
</feature>
<dbReference type="GO" id="GO:0003954">
    <property type="term" value="F:NADH dehydrogenase activity"/>
    <property type="evidence" value="ECO:0007669"/>
    <property type="project" value="TreeGrafter"/>
</dbReference>
<dbReference type="InterPro" id="IPR001694">
    <property type="entry name" value="NADH_UbQ_OxRdtase_su1/FPO"/>
</dbReference>
<dbReference type="PANTHER" id="PTHR11432:SF3">
    <property type="entry name" value="NADH-UBIQUINONE OXIDOREDUCTASE CHAIN 1"/>
    <property type="match status" value="1"/>
</dbReference>
<dbReference type="GO" id="GO:0005743">
    <property type="term" value="C:mitochondrial inner membrane"/>
    <property type="evidence" value="ECO:0007669"/>
    <property type="project" value="UniProtKB-SubCell"/>
</dbReference>
<accession>E9NZW7</accession>
<keyword evidence="9" id="KW-0560">Oxidoreductase</keyword>
<feature type="transmembrane region" description="Helical" evidence="8">
    <location>
        <begin position="90"/>
        <end position="118"/>
    </location>
</feature>
<evidence type="ECO:0000256" key="2">
    <source>
        <dbReference type="ARBA" id="ARBA00010535"/>
    </source>
</evidence>
<evidence type="ECO:0000256" key="4">
    <source>
        <dbReference type="ARBA" id="ARBA00022989"/>
    </source>
</evidence>
<keyword evidence="7" id="KW-0830">Ubiquinone</keyword>
<comment type="catalytic activity">
    <reaction evidence="7">
        <text>a ubiquinone + NADH + 5 H(+)(in) = a ubiquinol + NAD(+) + 4 H(+)(out)</text>
        <dbReference type="Rhea" id="RHEA:29091"/>
        <dbReference type="Rhea" id="RHEA-COMP:9565"/>
        <dbReference type="Rhea" id="RHEA-COMP:9566"/>
        <dbReference type="ChEBI" id="CHEBI:15378"/>
        <dbReference type="ChEBI" id="CHEBI:16389"/>
        <dbReference type="ChEBI" id="CHEBI:17976"/>
        <dbReference type="ChEBI" id="CHEBI:57540"/>
        <dbReference type="ChEBI" id="CHEBI:57945"/>
        <dbReference type="EC" id="7.1.1.2"/>
    </reaction>
</comment>
<comment type="subcellular location">
    <subcellularLocation>
        <location evidence="1">Membrane</location>
        <topology evidence="1">Multi-pass membrane protein</topology>
    </subcellularLocation>
    <subcellularLocation>
        <location evidence="6">Mitochondrion inner membrane</location>
        <topology evidence="6">Multi-pass membrane protein</topology>
    </subcellularLocation>
</comment>
<evidence type="ECO:0000256" key="8">
    <source>
        <dbReference type="SAM" id="Phobius"/>
    </source>
</evidence>
<comment type="similarity">
    <text evidence="2 6">Belongs to the complex I subunit 1 family.</text>
</comment>
<geneLocation type="mitochondrion" evidence="9"/>
<dbReference type="Pfam" id="PF00146">
    <property type="entry name" value="NADHdh"/>
    <property type="match status" value="1"/>
</dbReference>
<feature type="transmembrane region" description="Helical" evidence="8">
    <location>
        <begin position="164"/>
        <end position="189"/>
    </location>
</feature>
<evidence type="ECO:0000313" key="9">
    <source>
        <dbReference type="EMBL" id="ADV41814.1"/>
    </source>
</evidence>
<dbReference type="NCBIfam" id="NF004741">
    <property type="entry name" value="PRK06076.1-2"/>
    <property type="match status" value="1"/>
</dbReference>
<feature type="transmembrane region" description="Helical" evidence="8">
    <location>
        <begin position="316"/>
        <end position="335"/>
    </location>
</feature>
<dbReference type="HAMAP" id="MF_01350">
    <property type="entry name" value="NDH1_NuoH"/>
    <property type="match status" value="1"/>
</dbReference>
<keyword evidence="5 8" id="KW-0472">Membrane</keyword>
<feature type="transmembrane region" description="Helical" evidence="8">
    <location>
        <begin position="124"/>
        <end position="143"/>
    </location>
</feature>
<dbReference type="PROSITE" id="PS00668">
    <property type="entry name" value="COMPLEX1_ND1_2"/>
    <property type="match status" value="1"/>
</dbReference>
<dbReference type="GO" id="GO:0009060">
    <property type="term" value="P:aerobic respiration"/>
    <property type="evidence" value="ECO:0007669"/>
    <property type="project" value="TreeGrafter"/>
</dbReference>
<dbReference type="AlphaFoldDB" id="E9NZW7"/>
<feature type="transmembrane region" description="Helical" evidence="8">
    <location>
        <begin position="287"/>
        <end position="304"/>
    </location>
</feature>
<keyword evidence="6" id="KW-0520">NAD</keyword>
<keyword evidence="3 6" id="KW-0812">Transmembrane</keyword>
<evidence type="ECO:0000256" key="3">
    <source>
        <dbReference type="ARBA" id="ARBA00022692"/>
    </source>
</evidence>
<keyword evidence="4 8" id="KW-1133">Transmembrane helix</keyword>
<dbReference type="PANTHER" id="PTHR11432">
    <property type="entry name" value="NADH DEHYDROGENASE SUBUNIT 1"/>
    <property type="match status" value="1"/>
</dbReference>
<dbReference type="EC" id="7.1.1.2" evidence="7"/>
<dbReference type="EMBL" id="HQ840955">
    <property type="protein sequence ID" value="ADV41814.1"/>
    <property type="molecule type" value="Genomic_DNA"/>
</dbReference>
<evidence type="ECO:0000256" key="5">
    <source>
        <dbReference type="ARBA" id="ARBA00023136"/>
    </source>
</evidence>
<sequence length="356" mass="39120">MINITNTLGWFGSSSLFWIIGQILVTLLIVVLLLVAVAYYTLAERKIMASIQRRLGPNVVGPWGLLQPLADGLKLIIKEIIIPKRANARLFVFSPYLTFVLSVLGWAVVPFGFGVVVADIDMSLLYLLAVSSLGVYGIVLAGWSSNSRYAFMGSVRSAAQMISYEIAMGFALLGVCLCSGSLSLTAIVANQACISSWYTLALFPLSVVFFVSILAETNRAPFDLPEAEAELVSGYNTEYSSVTFALFFLGEYANMLLMSSLWVLLFWGGWDSGFLPIPQEICFGLKVAASAYLFVLVRAILPRYRYDKLLELGWKVFLPLTMGFVALVLGILVSFDSLPYAFEVSATSDFLLKRCL</sequence>
<reference evidence="9" key="1">
    <citation type="submission" date="2011-01" db="EMBL/GenBank/DDBJ databases">
        <authorList>
            <person name="Burger G."/>
        </authorList>
    </citation>
    <scope>NUCLEOTIDE SEQUENCE</scope>
</reference>
<evidence type="ECO:0000256" key="1">
    <source>
        <dbReference type="ARBA" id="ARBA00004141"/>
    </source>
</evidence>
<protein>
    <recommendedName>
        <fullName evidence="7">NADH-ubiquinone oxidoreductase chain 1</fullName>
        <ecNumber evidence="7">7.1.1.2</ecNumber>
    </recommendedName>
</protein>
<dbReference type="InterPro" id="IPR018086">
    <property type="entry name" value="NADH_UbQ_OxRdtase_su1_CS"/>
</dbReference>
<evidence type="ECO:0000256" key="7">
    <source>
        <dbReference type="RuleBase" id="RU000473"/>
    </source>
</evidence>
<organism evidence="9">
    <name type="scientific">Bigelowiella natans</name>
    <name type="common">Pedinomonas minutissima</name>
    <name type="synonym">Chlorarachnion sp. (strain CCMP621)</name>
    <dbReference type="NCBI Taxonomy" id="227086"/>
    <lineage>
        <taxon>Eukaryota</taxon>
        <taxon>Sar</taxon>
        <taxon>Rhizaria</taxon>
        <taxon>Cercozoa</taxon>
        <taxon>Chlorarachniophyceae</taxon>
        <taxon>Bigelowiella</taxon>
    </lineage>
</organism>
<name>E9NZW7_BIGNA</name>
<keyword evidence="7 9" id="KW-0496">Mitochondrion</keyword>
<feature type="transmembrane region" description="Helical" evidence="8">
    <location>
        <begin position="16"/>
        <end position="42"/>
    </location>
</feature>
<evidence type="ECO:0000256" key="6">
    <source>
        <dbReference type="RuleBase" id="RU000471"/>
    </source>
</evidence>